<dbReference type="RefSeq" id="WP_102879316.1">
    <property type="nucleotide sequence ID" value="NZ_JAUTCJ010000001.1"/>
</dbReference>
<feature type="transmembrane region" description="Helical" evidence="1">
    <location>
        <begin position="68"/>
        <end position="96"/>
    </location>
</feature>
<dbReference type="EMBL" id="QJRN01000003">
    <property type="protein sequence ID" value="PYC41532.1"/>
    <property type="molecule type" value="Genomic_DNA"/>
</dbReference>
<dbReference type="AlphaFoldDB" id="A0A9Q6IJQ6"/>
<name>A0A9Q6IJQ6_9PSED</name>
<organism evidence="2 3">
    <name type="scientific">Pseudomonas protegens</name>
    <dbReference type="NCBI Taxonomy" id="380021"/>
    <lineage>
        <taxon>Bacteria</taxon>
        <taxon>Pseudomonadati</taxon>
        <taxon>Pseudomonadota</taxon>
        <taxon>Gammaproteobacteria</taxon>
        <taxon>Pseudomonadales</taxon>
        <taxon>Pseudomonadaceae</taxon>
        <taxon>Pseudomonas</taxon>
    </lineage>
</organism>
<keyword evidence="1" id="KW-0472">Membrane</keyword>
<evidence type="ECO:0000256" key="1">
    <source>
        <dbReference type="SAM" id="Phobius"/>
    </source>
</evidence>
<feature type="transmembrane region" description="Helical" evidence="1">
    <location>
        <begin position="38"/>
        <end position="56"/>
    </location>
</feature>
<evidence type="ECO:0000313" key="3">
    <source>
        <dbReference type="Proteomes" id="UP000248188"/>
    </source>
</evidence>
<proteinExistence type="predicted"/>
<evidence type="ECO:0000313" key="2">
    <source>
        <dbReference type="EMBL" id="PYC41532.1"/>
    </source>
</evidence>
<dbReference type="OrthoDB" id="7031855at2"/>
<reference evidence="2 3" key="1">
    <citation type="submission" date="2018-06" db="EMBL/GenBank/DDBJ databases">
        <title>Pseudomonas diversity within urban Lake Michigan freshwaters.</title>
        <authorList>
            <person name="Batrich M."/>
            <person name="Hatzopoulos T."/>
            <person name="Putonti C."/>
        </authorList>
    </citation>
    <scope>NUCLEOTIDE SEQUENCE [LARGE SCALE GENOMIC DNA]</scope>
    <source>
        <strain evidence="2 3">MB-090624</strain>
    </source>
</reference>
<feature type="transmembrane region" description="Helical" evidence="1">
    <location>
        <begin position="6"/>
        <end position="26"/>
    </location>
</feature>
<accession>A0A9Q6IJQ6</accession>
<sequence>MNDSAWVTIAALLATSCLVRIIPAFVSIRLQPGLQRCLERVLPVAVFINFAVYIAFSEMSREPLAASVSLLLVGLIALSNSLGLISTAAIGTAAYFTVLHLSAAA</sequence>
<dbReference type="Proteomes" id="UP000248188">
    <property type="component" value="Unassembled WGS sequence"/>
</dbReference>
<protein>
    <submittedName>
        <fullName evidence="2">Uncharacterized protein</fullName>
    </submittedName>
</protein>
<gene>
    <name evidence="2" type="ORF">DMX08_07215</name>
</gene>
<keyword evidence="1" id="KW-0812">Transmembrane</keyword>
<comment type="caution">
    <text evidence="2">The sequence shown here is derived from an EMBL/GenBank/DDBJ whole genome shotgun (WGS) entry which is preliminary data.</text>
</comment>
<keyword evidence="1" id="KW-1133">Transmembrane helix</keyword>